<proteinExistence type="predicted"/>
<dbReference type="EMBL" id="MU839016">
    <property type="protein sequence ID" value="KAK1765366.1"/>
    <property type="molecule type" value="Genomic_DNA"/>
</dbReference>
<keyword evidence="3" id="KW-1185">Reference proteome</keyword>
<accession>A0AAJ0C0E0</accession>
<comment type="caution">
    <text evidence="2">The sequence shown here is derived from an EMBL/GenBank/DDBJ whole genome shotgun (WGS) entry which is preliminary data.</text>
</comment>
<feature type="region of interest" description="Disordered" evidence="1">
    <location>
        <begin position="194"/>
        <end position="227"/>
    </location>
</feature>
<dbReference type="AlphaFoldDB" id="A0AAJ0C0E0"/>
<evidence type="ECO:0000256" key="1">
    <source>
        <dbReference type="SAM" id="MobiDB-lite"/>
    </source>
</evidence>
<organism evidence="2 3">
    <name type="scientific">Phialemonium atrogriseum</name>
    <dbReference type="NCBI Taxonomy" id="1093897"/>
    <lineage>
        <taxon>Eukaryota</taxon>
        <taxon>Fungi</taxon>
        <taxon>Dikarya</taxon>
        <taxon>Ascomycota</taxon>
        <taxon>Pezizomycotina</taxon>
        <taxon>Sordariomycetes</taxon>
        <taxon>Sordariomycetidae</taxon>
        <taxon>Cephalothecales</taxon>
        <taxon>Cephalothecaceae</taxon>
        <taxon>Phialemonium</taxon>
    </lineage>
</organism>
<evidence type="ECO:0000313" key="3">
    <source>
        <dbReference type="Proteomes" id="UP001244011"/>
    </source>
</evidence>
<dbReference type="RefSeq" id="XP_060281579.1">
    <property type="nucleotide sequence ID" value="XM_060422407.1"/>
</dbReference>
<name>A0AAJ0C0E0_9PEZI</name>
<dbReference type="Proteomes" id="UP001244011">
    <property type="component" value="Unassembled WGS sequence"/>
</dbReference>
<evidence type="ECO:0000313" key="2">
    <source>
        <dbReference type="EMBL" id="KAK1765366.1"/>
    </source>
</evidence>
<sequence length="227" mass="26250">MHSQQPPPDLDLQRPLAHPWERRCTLLTGQRPTTSTSLKIVPRLFHHPPCLSAAEPVHSHNLVSCHVFVCALYALCEVNWLTTEPCTWTCKRLEKEAFQLLFPWHSTIFANCHLPWLPNVYMLAPRCEQTGLGPFSWQDRRHRLIRQTRPPTHRRIKDVSRHQGVTFSWGLFGPSSLRSTCSLFLSWPRRSPARVDPTISSRRNRRESADHGRQSAAGPRFWMSTPP</sequence>
<reference evidence="2" key="1">
    <citation type="submission" date="2023-06" db="EMBL/GenBank/DDBJ databases">
        <title>Genome-scale phylogeny and comparative genomics of the fungal order Sordariales.</title>
        <authorList>
            <consortium name="Lawrence Berkeley National Laboratory"/>
            <person name="Hensen N."/>
            <person name="Bonometti L."/>
            <person name="Westerberg I."/>
            <person name="Brannstrom I.O."/>
            <person name="Guillou S."/>
            <person name="Cros-Aarteil S."/>
            <person name="Calhoun S."/>
            <person name="Haridas S."/>
            <person name="Kuo A."/>
            <person name="Mondo S."/>
            <person name="Pangilinan J."/>
            <person name="Riley R."/>
            <person name="Labutti K."/>
            <person name="Andreopoulos B."/>
            <person name="Lipzen A."/>
            <person name="Chen C."/>
            <person name="Yanf M."/>
            <person name="Daum C."/>
            <person name="Ng V."/>
            <person name="Clum A."/>
            <person name="Steindorff A."/>
            <person name="Ohm R."/>
            <person name="Martin F."/>
            <person name="Silar P."/>
            <person name="Natvig D."/>
            <person name="Lalanne C."/>
            <person name="Gautier V."/>
            <person name="Ament-Velasquez S.L."/>
            <person name="Kruys A."/>
            <person name="Hutchinson M.I."/>
            <person name="Powell A.J."/>
            <person name="Barry K."/>
            <person name="Miller A.N."/>
            <person name="Grigoriev I.V."/>
            <person name="Debuchy R."/>
            <person name="Gladieux P."/>
            <person name="Thoren M.H."/>
            <person name="Johannesson H."/>
        </authorList>
    </citation>
    <scope>NUCLEOTIDE SEQUENCE</scope>
    <source>
        <strain evidence="2">8032-3</strain>
    </source>
</reference>
<protein>
    <submittedName>
        <fullName evidence="2">Uncharacterized protein</fullName>
    </submittedName>
</protein>
<gene>
    <name evidence="2" type="ORF">QBC33DRAFT_177346</name>
</gene>
<dbReference type="GeneID" id="85305594"/>